<keyword evidence="3" id="KW-1185">Reference proteome</keyword>
<gene>
    <name evidence="2" type="ORF">Agub_g7317</name>
</gene>
<evidence type="ECO:0000256" key="1">
    <source>
        <dbReference type="SAM" id="MobiDB-lite"/>
    </source>
</evidence>
<feature type="compositionally biased region" description="Basic residues" evidence="1">
    <location>
        <begin position="507"/>
        <end position="520"/>
    </location>
</feature>
<dbReference type="AlphaFoldDB" id="A0AAD3DPW1"/>
<dbReference type="Gene3D" id="3.40.50.300">
    <property type="entry name" value="P-loop containing nucleotide triphosphate hydrolases"/>
    <property type="match status" value="1"/>
</dbReference>
<evidence type="ECO:0000313" key="3">
    <source>
        <dbReference type="Proteomes" id="UP001054857"/>
    </source>
</evidence>
<proteinExistence type="predicted"/>
<name>A0AAD3DPW1_9CHLO</name>
<feature type="region of interest" description="Disordered" evidence="1">
    <location>
        <begin position="74"/>
        <end position="196"/>
    </location>
</feature>
<dbReference type="SUPFAM" id="SSF52540">
    <property type="entry name" value="P-loop containing nucleoside triphosphate hydrolases"/>
    <property type="match status" value="1"/>
</dbReference>
<organism evidence="2 3">
    <name type="scientific">Astrephomene gubernaculifera</name>
    <dbReference type="NCBI Taxonomy" id="47775"/>
    <lineage>
        <taxon>Eukaryota</taxon>
        <taxon>Viridiplantae</taxon>
        <taxon>Chlorophyta</taxon>
        <taxon>core chlorophytes</taxon>
        <taxon>Chlorophyceae</taxon>
        <taxon>CS clade</taxon>
        <taxon>Chlamydomonadales</taxon>
        <taxon>Astrephomenaceae</taxon>
        <taxon>Astrephomene</taxon>
    </lineage>
</organism>
<protein>
    <recommendedName>
        <fullName evidence="4">Sulfotransferase</fullName>
    </recommendedName>
</protein>
<feature type="compositionally biased region" description="Low complexity" evidence="1">
    <location>
        <begin position="182"/>
        <end position="196"/>
    </location>
</feature>
<feature type="compositionally biased region" description="Basic and acidic residues" evidence="1">
    <location>
        <begin position="480"/>
        <end position="504"/>
    </location>
</feature>
<sequence length="520" mass="58407">MAFSRQLNFQVLQVKHPIITTLVVALLVLVRESHTGAAAIVTTTEQPRWRPHSLQEQHKAANDLQADLHVNASESPQARVESLRRHRHSPEDSTGGSSGSGGGDDTSISSANADLLRDNSSRRRRRGLTKSGRESGSSISVEEVHASPNRVLDAPKPPDRQGKSRRQQLVEEFLSEEEEQVADASPAAAATPAAKASSGEVSERCVIVLGTGRSGSTSLMDSLNQLPNYFIRGEQEAAFYHLFMTWRMLKRSWYRSREFNASIQAFEARRGPGAAAHLRYGKVKEVYDKYAVKKKLPWFNDLHPERLLEAVRGFYAATYGYHGAGTVSGFKEVRFVRGRALTGTDASYQGFVEFVHFLRMLCLDVKVLLNSRASASLDDNYKLVDMLERNGVLEALHADNATFVRDLEITHGWYDRYAAEYPDHAFRVIMEDMFDAKKNATLARRLLSFLGEDPATPIRFDRMPSWSRPNPRSKAAAGRQEPDAAGAKRREKQKVEGVKEEKAAPARWRRRRLRGNRYSR</sequence>
<reference evidence="2 3" key="1">
    <citation type="journal article" date="2021" name="Sci. Rep.">
        <title>Genome sequencing of the multicellular alga Astrephomene provides insights into convergent evolution of germ-soma differentiation.</title>
        <authorList>
            <person name="Yamashita S."/>
            <person name="Yamamoto K."/>
            <person name="Matsuzaki R."/>
            <person name="Suzuki S."/>
            <person name="Yamaguchi H."/>
            <person name="Hirooka S."/>
            <person name="Minakuchi Y."/>
            <person name="Miyagishima S."/>
            <person name="Kawachi M."/>
            <person name="Toyoda A."/>
            <person name="Nozaki H."/>
        </authorList>
    </citation>
    <scope>NUCLEOTIDE SEQUENCE [LARGE SCALE GENOMIC DNA]</scope>
    <source>
        <strain evidence="2 3">NIES-4017</strain>
    </source>
</reference>
<accession>A0AAD3DPW1</accession>
<feature type="region of interest" description="Disordered" evidence="1">
    <location>
        <begin position="460"/>
        <end position="520"/>
    </location>
</feature>
<dbReference type="Proteomes" id="UP001054857">
    <property type="component" value="Unassembled WGS sequence"/>
</dbReference>
<comment type="caution">
    <text evidence="2">The sequence shown here is derived from an EMBL/GenBank/DDBJ whole genome shotgun (WGS) entry which is preliminary data.</text>
</comment>
<evidence type="ECO:0008006" key="4">
    <source>
        <dbReference type="Google" id="ProtNLM"/>
    </source>
</evidence>
<evidence type="ECO:0000313" key="2">
    <source>
        <dbReference type="EMBL" id="GFR45866.1"/>
    </source>
</evidence>
<dbReference type="EMBL" id="BMAR01000011">
    <property type="protein sequence ID" value="GFR45866.1"/>
    <property type="molecule type" value="Genomic_DNA"/>
</dbReference>
<dbReference type="InterPro" id="IPR027417">
    <property type="entry name" value="P-loop_NTPase"/>
</dbReference>